<dbReference type="InterPro" id="IPR045584">
    <property type="entry name" value="Pilin-like"/>
</dbReference>
<sequence>MRRTGFTLVELAISTVIAALIGLMIVLVYRANLGTWRWGQKHMEFTQKVQLAMKQVFTDIKRVNPLVSQDARGNLWFQGEKIGDLFPNLVRIYDTDKNPDNGGEEIVFYHAIFTRPDQKTHVRLFLENGALMRETTDPNGSKRRVVVSDRVENLHFLANPLDIYEVVVQMTIIDDKDPKIREDLNFGVHLDTDLVCVKFIPST</sequence>
<evidence type="ECO:0008006" key="4">
    <source>
        <dbReference type="Google" id="ProtNLM"/>
    </source>
</evidence>
<keyword evidence="1" id="KW-0472">Membrane</keyword>
<dbReference type="PROSITE" id="PS00409">
    <property type="entry name" value="PROKAR_NTER_METHYL"/>
    <property type="match status" value="1"/>
</dbReference>
<dbReference type="Proteomes" id="UP000252355">
    <property type="component" value="Unassembled WGS sequence"/>
</dbReference>
<name>A0A367ZQS1_9BACT</name>
<gene>
    <name evidence="2" type="ORF">OZSIB_4184</name>
</gene>
<evidence type="ECO:0000313" key="3">
    <source>
        <dbReference type="Proteomes" id="UP000252355"/>
    </source>
</evidence>
<protein>
    <recommendedName>
        <fullName evidence="4">Prepilin-type N-terminal cleavage/methylation domain-containing protein</fullName>
    </recommendedName>
</protein>
<evidence type="ECO:0000256" key="1">
    <source>
        <dbReference type="SAM" id="Phobius"/>
    </source>
</evidence>
<feature type="transmembrane region" description="Helical" evidence="1">
    <location>
        <begin position="6"/>
        <end position="29"/>
    </location>
</feature>
<keyword evidence="1" id="KW-0812">Transmembrane</keyword>
<dbReference type="InterPro" id="IPR012902">
    <property type="entry name" value="N_methyl_site"/>
</dbReference>
<dbReference type="EMBL" id="QOQW01000011">
    <property type="protein sequence ID" value="RCK79712.1"/>
    <property type="molecule type" value="Genomic_DNA"/>
</dbReference>
<reference evidence="2 3" key="1">
    <citation type="submission" date="2018-05" db="EMBL/GenBank/DDBJ databases">
        <title>A metagenomic window into the 2 km-deep terrestrial subsurface aquifer revealed taxonomically and functionally diverse microbial community comprising novel uncultured bacterial lineages.</title>
        <authorList>
            <person name="Kadnikov V.V."/>
            <person name="Mardanov A.V."/>
            <person name="Beletsky A.V."/>
            <person name="Banks D."/>
            <person name="Pimenov N.V."/>
            <person name="Frank Y.A."/>
            <person name="Karnachuk O.V."/>
            <person name="Ravin N.V."/>
        </authorList>
    </citation>
    <scope>NUCLEOTIDE SEQUENCE [LARGE SCALE GENOMIC DNA]</scope>
    <source>
        <strain evidence="2">BY5</strain>
    </source>
</reference>
<comment type="caution">
    <text evidence="2">The sequence shown here is derived from an EMBL/GenBank/DDBJ whole genome shotgun (WGS) entry which is preliminary data.</text>
</comment>
<accession>A0A367ZQS1</accession>
<keyword evidence="1" id="KW-1133">Transmembrane helix</keyword>
<evidence type="ECO:0000313" key="2">
    <source>
        <dbReference type="EMBL" id="RCK79712.1"/>
    </source>
</evidence>
<organism evidence="2 3">
    <name type="scientific">Candidatus Ozemobacter sibiricus</name>
    <dbReference type="NCBI Taxonomy" id="2268124"/>
    <lineage>
        <taxon>Bacteria</taxon>
        <taxon>Candidatus Ozemobacteria</taxon>
        <taxon>Candidatus Ozemobacterales</taxon>
        <taxon>Candidatus Ozemobacteraceae</taxon>
        <taxon>Candidatus Ozemobacter</taxon>
    </lineage>
</organism>
<dbReference type="SUPFAM" id="SSF54523">
    <property type="entry name" value="Pili subunits"/>
    <property type="match status" value="1"/>
</dbReference>
<proteinExistence type="predicted"/>
<dbReference type="AlphaFoldDB" id="A0A367ZQS1"/>